<keyword evidence="12" id="KW-1185">Reference proteome</keyword>
<evidence type="ECO:0000256" key="4">
    <source>
        <dbReference type="ARBA" id="ARBA00022692"/>
    </source>
</evidence>
<dbReference type="SUPFAM" id="SSF103481">
    <property type="entry name" value="Multidrug resistance efflux transporter EmrE"/>
    <property type="match status" value="1"/>
</dbReference>
<comment type="caution">
    <text evidence="11">The sequence shown here is derived from an EMBL/GenBank/DDBJ whole genome shotgun (WGS) entry which is preliminary data.</text>
</comment>
<feature type="transmembrane region" description="Helical" evidence="8">
    <location>
        <begin position="207"/>
        <end position="229"/>
    </location>
</feature>
<dbReference type="Pfam" id="PF16913">
    <property type="entry name" value="PUNUT"/>
    <property type="match status" value="1"/>
</dbReference>
<comment type="subcellular location">
    <subcellularLocation>
        <location evidence="1 8">Membrane</location>
        <topology evidence="1 8">Multi-pass membrane protein</topology>
    </subcellularLocation>
</comment>
<comment type="caution">
    <text evidence="8">Lacks conserved residue(s) required for the propagation of feature annotation.</text>
</comment>
<sequence>MPGSICNDGLLIIASATACHSIPIKASVAVSRVPFPSLLHSDLSRLGFIYFRRSAYAISEMNDGSKNTARASFGTPAFSGCQSASTSSSVGSPSSRIEPVATTPASENTLVRLNHLEIHRDDVGTPEVAVGAKKKKRGARAVSGDKSGRGLRQFSMKVCEKVESKGRTTYNEVADELVTEFADPNNNPGSQDQLRTTSTSRIKSWRWWFLVALNIFFLLAGQTVATLLGRFYYDQGGNSKWMATLVQTACFPILFIPLLLLPSKQPPPAVVATTPLYIKIAFIYLALGGLIAADNLMYSYGLLYVPVSTYSLICATQLAFNAIFSYYLNDQKFTASILNSVVLLTLSAALLGVNEDSESSEEVSKGKYVLGFILTLGASATYSLILSLMQLSFQKVIRKETFTVVLEMQIYTALVASCVAVAGLFASGEWKSLKGEMEGFKKGKLAYVMTLVWIGLSWQLASVGVVGLIFVVSSLFSNVISTLALPTVPIFAVIFFDDKMNGIKIVAMLLAIWGFVSYLYQECLDDYRAKKASDHAADHLSGYDPATMEAQVYSDYFDTC</sequence>
<gene>
    <name evidence="11" type="ORF">ZIOFF_065778</name>
</gene>
<dbReference type="InterPro" id="IPR036388">
    <property type="entry name" value="WH-like_DNA-bd_sf"/>
</dbReference>
<dbReference type="EMBL" id="JACMSC010000018">
    <property type="protein sequence ID" value="KAG6476536.1"/>
    <property type="molecule type" value="Genomic_DNA"/>
</dbReference>
<evidence type="ECO:0000256" key="2">
    <source>
        <dbReference type="ARBA" id="ARBA00006213"/>
    </source>
</evidence>
<feature type="compositionally biased region" description="Low complexity" evidence="9">
    <location>
        <begin position="79"/>
        <end position="95"/>
    </location>
</feature>
<evidence type="ECO:0000259" key="10">
    <source>
        <dbReference type="SMART" id="SM01372"/>
    </source>
</evidence>
<evidence type="ECO:0000313" key="12">
    <source>
        <dbReference type="Proteomes" id="UP000734854"/>
    </source>
</evidence>
<dbReference type="GO" id="GO:0005345">
    <property type="term" value="F:purine nucleobase transmembrane transporter activity"/>
    <property type="evidence" value="ECO:0007669"/>
    <property type="project" value="UniProtKB-UniRule"/>
</dbReference>
<dbReference type="GO" id="GO:0005667">
    <property type="term" value="C:transcription regulator complex"/>
    <property type="evidence" value="ECO:0007669"/>
    <property type="project" value="InterPro"/>
</dbReference>
<dbReference type="PANTHER" id="PTHR31376:SF2">
    <property type="entry name" value="PURINE PERMEASE 11-RELATED"/>
    <property type="match status" value="1"/>
</dbReference>
<keyword evidence="3 8" id="KW-0813">Transport</keyword>
<organism evidence="11 12">
    <name type="scientific">Zingiber officinale</name>
    <name type="common">Ginger</name>
    <name type="synonym">Amomum zingiber</name>
    <dbReference type="NCBI Taxonomy" id="94328"/>
    <lineage>
        <taxon>Eukaryota</taxon>
        <taxon>Viridiplantae</taxon>
        <taxon>Streptophyta</taxon>
        <taxon>Embryophyta</taxon>
        <taxon>Tracheophyta</taxon>
        <taxon>Spermatophyta</taxon>
        <taxon>Magnoliopsida</taxon>
        <taxon>Liliopsida</taxon>
        <taxon>Zingiberales</taxon>
        <taxon>Zingiberaceae</taxon>
        <taxon>Zingiber</taxon>
    </lineage>
</organism>
<dbReference type="GO" id="GO:0016020">
    <property type="term" value="C:membrane"/>
    <property type="evidence" value="ECO:0007669"/>
    <property type="project" value="UniProtKB-SubCell"/>
</dbReference>
<dbReference type="Proteomes" id="UP000734854">
    <property type="component" value="Unassembled WGS sequence"/>
</dbReference>
<comment type="similarity">
    <text evidence="2 8">Belongs to the purine permeases (TC 2.A.7.14) family.</text>
</comment>
<protein>
    <recommendedName>
        <fullName evidence="8">Probable purine permease</fullName>
    </recommendedName>
</protein>
<feature type="region of interest" description="Disordered" evidence="9">
    <location>
        <begin position="128"/>
        <end position="147"/>
    </location>
</feature>
<feature type="transmembrane region" description="Helical" evidence="8">
    <location>
        <begin position="307"/>
        <end position="328"/>
    </location>
</feature>
<dbReference type="PANTHER" id="PTHR31376">
    <property type="entry name" value="OS09G0467300 PROTEIN-RELATED"/>
    <property type="match status" value="1"/>
</dbReference>
<accession>A0A8J5KBP5</accession>
<feature type="domain" description="E2F/DP family winged-helix DNA-binding" evidence="10">
    <location>
        <begin position="146"/>
        <end position="206"/>
    </location>
</feature>
<evidence type="ECO:0000256" key="6">
    <source>
        <dbReference type="ARBA" id="ARBA00023136"/>
    </source>
</evidence>
<evidence type="ECO:0000256" key="5">
    <source>
        <dbReference type="ARBA" id="ARBA00022989"/>
    </source>
</evidence>
<dbReference type="InterPro" id="IPR030182">
    <property type="entry name" value="PUP_plant"/>
</dbReference>
<feature type="transmembrane region" description="Helical" evidence="8">
    <location>
        <begin position="368"/>
        <end position="389"/>
    </location>
</feature>
<feature type="transmembrane region" description="Helical" evidence="8">
    <location>
        <begin position="401"/>
        <end position="425"/>
    </location>
</feature>
<evidence type="ECO:0000256" key="1">
    <source>
        <dbReference type="ARBA" id="ARBA00004141"/>
    </source>
</evidence>
<dbReference type="GO" id="GO:0006355">
    <property type="term" value="P:regulation of DNA-templated transcription"/>
    <property type="evidence" value="ECO:0007669"/>
    <property type="project" value="InterPro"/>
</dbReference>
<evidence type="ECO:0000256" key="9">
    <source>
        <dbReference type="SAM" id="MobiDB-lite"/>
    </source>
</evidence>
<dbReference type="Gene3D" id="1.10.10.10">
    <property type="entry name" value="Winged helix-like DNA-binding domain superfamily/Winged helix DNA-binding domain"/>
    <property type="match status" value="1"/>
</dbReference>
<keyword evidence="4 8" id="KW-0812">Transmembrane</keyword>
<name>A0A8J5KBP5_ZINOF</name>
<evidence type="ECO:0000256" key="7">
    <source>
        <dbReference type="ARBA" id="ARBA00023306"/>
    </source>
</evidence>
<keyword evidence="7" id="KW-0131">Cell cycle</keyword>
<reference evidence="11 12" key="1">
    <citation type="submission" date="2020-08" db="EMBL/GenBank/DDBJ databases">
        <title>Plant Genome Project.</title>
        <authorList>
            <person name="Zhang R.-G."/>
        </authorList>
    </citation>
    <scope>NUCLEOTIDE SEQUENCE [LARGE SCALE GENOMIC DNA]</scope>
    <source>
        <tissue evidence="11">Rhizome</tissue>
    </source>
</reference>
<dbReference type="InterPro" id="IPR037185">
    <property type="entry name" value="EmrE-like"/>
</dbReference>
<proteinExistence type="inferred from homology"/>
<feature type="transmembrane region" description="Helical" evidence="8">
    <location>
        <begin position="502"/>
        <end position="520"/>
    </location>
</feature>
<keyword evidence="6 8" id="KW-0472">Membrane</keyword>
<feature type="transmembrane region" description="Helical" evidence="8">
    <location>
        <begin position="479"/>
        <end position="496"/>
    </location>
</feature>
<dbReference type="AlphaFoldDB" id="A0A8J5KBP5"/>
<dbReference type="GO" id="GO:0015211">
    <property type="term" value="F:purine nucleoside transmembrane transporter activity"/>
    <property type="evidence" value="ECO:0007669"/>
    <property type="project" value="UniProtKB-UniRule"/>
</dbReference>
<evidence type="ECO:0000256" key="8">
    <source>
        <dbReference type="RuleBase" id="RU368015"/>
    </source>
</evidence>
<evidence type="ECO:0000256" key="3">
    <source>
        <dbReference type="ARBA" id="ARBA00022448"/>
    </source>
</evidence>
<evidence type="ECO:0000313" key="11">
    <source>
        <dbReference type="EMBL" id="KAG6476536.1"/>
    </source>
</evidence>
<feature type="transmembrane region" description="Helical" evidence="8">
    <location>
        <begin position="241"/>
        <end position="261"/>
    </location>
</feature>
<dbReference type="SMART" id="SM01372">
    <property type="entry name" value="E2F_TDP"/>
    <property type="match status" value="1"/>
</dbReference>
<dbReference type="InterPro" id="IPR003316">
    <property type="entry name" value="E2F_WHTH_DNA-bd_dom"/>
</dbReference>
<keyword evidence="5 8" id="KW-1133">Transmembrane helix</keyword>
<feature type="transmembrane region" description="Helical" evidence="8">
    <location>
        <begin position="335"/>
        <end position="353"/>
    </location>
</feature>
<feature type="transmembrane region" description="Helical" evidence="8">
    <location>
        <begin position="445"/>
        <end position="472"/>
    </location>
</feature>
<feature type="region of interest" description="Disordered" evidence="9">
    <location>
        <begin position="78"/>
        <end position="103"/>
    </location>
</feature>